<dbReference type="RefSeq" id="WP_277278610.1">
    <property type="nucleotide sequence ID" value="NZ_JAROCY010000012.1"/>
</dbReference>
<dbReference type="InterPro" id="IPR011008">
    <property type="entry name" value="Dimeric_a/b-barrel"/>
</dbReference>
<dbReference type="InterPro" id="IPR009874">
    <property type="entry name" value="DUF1428"/>
</dbReference>
<evidence type="ECO:0000313" key="1">
    <source>
        <dbReference type="EMBL" id="MDF8334181.1"/>
    </source>
</evidence>
<protein>
    <submittedName>
        <fullName evidence="1">DUF1428 domain-containing protein</fullName>
    </submittedName>
</protein>
<keyword evidence="2" id="KW-1185">Reference proteome</keyword>
<comment type="caution">
    <text evidence="1">The sequence shown here is derived from an EMBL/GenBank/DDBJ whole genome shotgun (WGS) entry which is preliminary data.</text>
</comment>
<dbReference type="Proteomes" id="UP001222770">
    <property type="component" value="Unassembled WGS sequence"/>
</dbReference>
<gene>
    <name evidence="1" type="ORF">POM99_13280</name>
</gene>
<dbReference type="EMBL" id="JAROCY010000012">
    <property type="protein sequence ID" value="MDF8334181.1"/>
    <property type="molecule type" value="Genomic_DNA"/>
</dbReference>
<dbReference type="Pfam" id="PF07237">
    <property type="entry name" value="DUF1428"/>
    <property type="match status" value="1"/>
</dbReference>
<evidence type="ECO:0000313" key="2">
    <source>
        <dbReference type="Proteomes" id="UP001222770"/>
    </source>
</evidence>
<dbReference type="Gene3D" id="3.30.70.100">
    <property type="match status" value="1"/>
</dbReference>
<reference evidence="1 2" key="1">
    <citation type="submission" date="2023-03" db="EMBL/GenBank/DDBJ databases">
        <title>Novosphingobium cyanobacteriorum sp. nov., isolated from a eutrophic reservoir during the Microcystis bloom period.</title>
        <authorList>
            <person name="Kang M."/>
            <person name="Le V."/>
            <person name="Ko S.-R."/>
            <person name="Lee S.-A."/>
            <person name="Ahn C.-Y."/>
        </authorList>
    </citation>
    <scope>NUCLEOTIDE SEQUENCE [LARGE SCALE GENOMIC DNA]</scope>
    <source>
        <strain evidence="1 2">HBC54</strain>
    </source>
</reference>
<accession>A0ABT6CJW2</accession>
<organism evidence="1 2">
    <name type="scientific">Novosphingobium cyanobacteriorum</name>
    <dbReference type="NCBI Taxonomy" id="3024215"/>
    <lineage>
        <taxon>Bacteria</taxon>
        <taxon>Pseudomonadati</taxon>
        <taxon>Pseudomonadota</taxon>
        <taxon>Alphaproteobacteria</taxon>
        <taxon>Sphingomonadales</taxon>
        <taxon>Sphingomonadaceae</taxon>
        <taxon>Novosphingobium</taxon>
    </lineage>
</organism>
<dbReference type="PIRSF" id="PIRSF007028">
    <property type="entry name" value="UCP007028"/>
    <property type="match status" value="1"/>
</dbReference>
<sequence>MTWIDGFVIPVPEARRADYAAMAEKVGRIFLEHGATQVMESWGADVPHGKITDFHRAVAAEEGEGIVFSLIVWPNREVRDAGHKAVFEDPRMAEAGDMQMFNTRRMIMGGFEQILWMGGMQ</sequence>
<name>A0ABT6CJW2_9SPHN</name>
<proteinExistence type="predicted"/>
<dbReference type="SUPFAM" id="SSF54909">
    <property type="entry name" value="Dimeric alpha+beta barrel"/>
    <property type="match status" value="1"/>
</dbReference>